<evidence type="ECO:0000313" key="2">
    <source>
        <dbReference type="EnsemblPlants" id="Bo9g097100.1"/>
    </source>
</evidence>
<dbReference type="Proteomes" id="UP000032141">
    <property type="component" value="Chromosome C9"/>
</dbReference>
<proteinExistence type="predicted"/>
<keyword evidence="3" id="KW-1185">Reference proteome</keyword>
<name>A0A0D3E9R2_BRAOL</name>
<accession>A0A0D3E9R2</accession>
<reference evidence="2" key="2">
    <citation type="submission" date="2015-03" db="UniProtKB">
        <authorList>
            <consortium name="EnsemblPlants"/>
        </authorList>
    </citation>
    <scope>IDENTIFICATION</scope>
</reference>
<sequence>MVIVASPFTKAKRSNCDMLDRNELQTYASLKKMLHNFCYSSTQREGKHQHFFCTKTTIFVSIQEGQDEEQNRGHEANQERSSSIQKPDQTQDLRTNLFEEGGNDVPQSMDQYMEPA</sequence>
<evidence type="ECO:0000256" key="1">
    <source>
        <dbReference type="SAM" id="MobiDB-lite"/>
    </source>
</evidence>
<dbReference type="AlphaFoldDB" id="A0A0D3E9R2"/>
<protein>
    <submittedName>
        <fullName evidence="2">Uncharacterized protein</fullName>
    </submittedName>
</protein>
<dbReference type="EnsemblPlants" id="Bo9g097100.1">
    <property type="protein sequence ID" value="Bo9g097100.1"/>
    <property type="gene ID" value="Bo9g097100"/>
</dbReference>
<evidence type="ECO:0000313" key="3">
    <source>
        <dbReference type="Proteomes" id="UP000032141"/>
    </source>
</evidence>
<organism evidence="2 3">
    <name type="scientific">Brassica oleracea var. oleracea</name>
    <dbReference type="NCBI Taxonomy" id="109376"/>
    <lineage>
        <taxon>Eukaryota</taxon>
        <taxon>Viridiplantae</taxon>
        <taxon>Streptophyta</taxon>
        <taxon>Embryophyta</taxon>
        <taxon>Tracheophyta</taxon>
        <taxon>Spermatophyta</taxon>
        <taxon>Magnoliopsida</taxon>
        <taxon>eudicotyledons</taxon>
        <taxon>Gunneridae</taxon>
        <taxon>Pentapetalae</taxon>
        <taxon>rosids</taxon>
        <taxon>malvids</taxon>
        <taxon>Brassicales</taxon>
        <taxon>Brassicaceae</taxon>
        <taxon>Brassiceae</taxon>
        <taxon>Brassica</taxon>
    </lineage>
</organism>
<dbReference type="HOGENOM" id="CLU_2100303_0_0_1"/>
<dbReference type="Gramene" id="Bo9g097100.1">
    <property type="protein sequence ID" value="Bo9g097100.1"/>
    <property type="gene ID" value="Bo9g097100"/>
</dbReference>
<feature type="compositionally biased region" description="Basic and acidic residues" evidence="1">
    <location>
        <begin position="69"/>
        <end position="78"/>
    </location>
</feature>
<reference evidence="2 3" key="1">
    <citation type="journal article" date="2014" name="Genome Biol.">
        <title>Transcriptome and methylome profiling reveals relics of genome dominance in the mesopolyploid Brassica oleracea.</title>
        <authorList>
            <person name="Parkin I.A."/>
            <person name="Koh C."/>
            <person name="Tang H."/>
            <person name="Robinson S.J."/>
            <person name="Kagale S."/>
            <person name="Clarke W.E."/>
            <person name="Town C.D."/>
            <person name="Nixon J."/>
            <person name="Krishnakumar V."/>
            <person name="Bidwell S.L."/>
            <person name="Denoeud F."/>
            <person name="Belcram H."/>
            <person name="Links M.G."/>
            <person name="Just J."/>
            <person name="Clarke C."/>
            <person name="Bender T."/>
            <person name="Huebert T."/>
            <person name="Mason A.S."/>
            <person name="Pires J.C."/>
            <person name="Barker G."/>
            <person name="Moore J."/>
            <person name="Walley P.G."/>
            <person name="Manoli S."/>
            <person name="Batley J."/>
            <person name="Edwards D."/>
            <person name="Nelson M.N."/>
            <person name="Wang X."/>
            <person name="Paterson A.H."/>
            <person name="King G."/>
            <person name="Bancroft I."/>
            <person name="Chalhoub B."/>
            <person name="Sharpe A.G."/>
        </authorList>
    </citation>
    <scope>NUCLEOTIDE SEQUENCE</scope>
    <source>
        <strain evidence="2 3">cv. TO1000</strain>
    </source>
</reference>
<feature type="compositionally biased region" description="Polar residues" evidence="1">
    <location>
        <begin position="79"/>
        <end position="94"/>
    </location>
</feature>
<feature type="region of interest" description="Disordered" evidence="1">
    <location>
        <begin position="65"/>
        <end position="116"/>
    </location>
</feature>